<keyword evidence="2" id="KW-1185">Reference proteome</keyword>
<reference evidence="1 2" key="1">
    <citation type="submission" date="2019-04" db="EMBL/GenBank/DDBJ databases">
        <title>Chromosome genome assembly for Takifugu flavidus.</title>
        <authorList>
            <person name="Xiao S."/>
        </authorList>
    </citation>
    <scope>NUCLEOTIDE SEQUENCE [LARGE SCALE GENOMIC DNA]</scope>
    <source>
        <strain evidence="1">HTHZ2018</strain>
        <tissue evidence="1">Muscle</tissue>
    </source>
</reference>
<dbReference type="EMBL" id="RHFK02000009">
    <property type="protein sequence ID" value="TWW71398.1"/>
    <property type="molecule type" value="Genomic_DNA"/>
</dbReference>
<gene>
    <name evidence="1" type="ORF">D4764_17G0008810</name>
</gene>
<organism evidence="1 2">
    <name type="scientific">Takifugu flavidus</name>
    <name type="common">sansaifugu</name>
    <dbReference type="NCBI Taxonomy" id="433684"/>
    <lineage>
        <taxon>Eukaryota</taxon>
        <taxon>Metazoa</taxon>
        <taxon>Chordata</taxon>
        <taxon>Craniata</taxon>
        <taxon>Vertebrata</taxon>
        <taxon>Euteleostomi</taxon>
        <taxon>Actinopterygii</taxon>
        <taxon>Neopterygii</taxon>
        <taxon>Teleostei</taxon>
        <taxon>Neoteleostei</taxon>
        <taxon>Acanthomorphata</taxon>
        <taxon>Eupercaria</taxon>
        <taxon>Tetraodontiformes</taxon>
        <taxon>Tetradontoidea</taxon>
        <taxon>Tetraodontidae</taxon>
        <taxon>Takifugu</taxon>
    </lineage>
</organism>
<protein>
    <submittedName>
        <fullName evidence="1">Uncharacterized protein</fullName>
    </submittedName>
</protein>
<evidence type="ECO:0000313" key="1">
    <source>
        <dbReference type="EMBL" id="TWW71398.1"/>
    </source>
</evidence>
<sequence length="78" mass="8702">MLLLNENFLPNTLTTQGLPPRYVGAVWIKGQPDRLSGEKGAAFFSEKTSRAFWFVATTKWAIMASLLANREEQTTGII</sequence>
<name>A0A5C6NX57_9TELE</name>
<dbReference type="AlphaFoldDB" id="A0A5C6NX57"/>
<comment type="caution">
    <text evidence="1">The sequence shown here is derived from an EMBL/GenBank/DDBJ whole genome shotgun (WGS) entry which is preliminary data.</text>
</comment>
<evidence type="ECO:0000313" key="2">
    <source>
        <dbReference type="Proteomes" id="UP000324091"/>
    </source>
</evidence>
<dbReference type="Proteomes" id="UP000324091">
    <property type="component" value="Chromosome 17"/>
</dbReference>
<proteinExistence type="predicted"/>
<accession>A0A5C6NX57</accession>